<evidence type="ECO:0000256" key="1">
    <source>
        <dbReference type="ARBA" id="ARBA00022723"/>
    </source>
</evidence>
<gene>
    <name evidence="5" type="ORF">FWK35_00020472</name>
</gene>
<dbReference type="GO" id="GO:0008270">
    <property type="term" value="F:zinc ion binding"/>
    <property type="evidence" value="ECO:0007669"/>
    <property type="project" value="UniProtKB-KW"/>
</dbReference>
<proteinExistence type="predicted"/>
<keyword evidence="1" id="KW-0479">Metal-binding</keyword>
<keyword evidence="6" id="KW-1185">Reference proteome</keyword>
<feature type="domain" description="BED-type" evidence="4">
    <location>
        <begin position="50"/>
        <end position="91"/>
    </location>
</feature>
<reference evidence="5 6" key="1">
    <citation type="submission" date="2019-08" db="EMBL/GenBank/DDBJ databases">
        <title>Whole genome of Aphis craccivora.</title>
        <authorList>
            <person name="Voronova N.V."/>
            <person name="Shulinski R.S."/>
            <person name="Bandarenka Y.V."/>
            <person name="Zhorov D.G."/>
            <person name="Warner D."/>
        </authorList>
    </citation>
    <scope>NUCLEOTIDE SEQUENCE [LARGE SCALE GENOMIC DNA]</scope>
    <source>
        <strain evidence="5">180601</strain>
        <tissue evidence="5">Whole Body</tissue>
    </source>
</reference>
<comment type="caution">
    <text evidence="5">The sequence shown here is derived from an EMBL/GenBank/DDBJ whole genome shotgun (WGS) entry which is preliminary data.</text>
</comment>
<dbReference type="GO" id="GO:0003677">
    <property type="term" value="F:DNA binding"/>
    <property type="evidence" value="ECO:0007669"/>
    <property type="project" value="InterPro"/>
</dbReference>
<evidence type="ECO:0000256" key="3">
    <source>
        <dbReference type="ARBA" id="ARBA00022833"/>
    </source>
</evidence>
<sequence>MNAMSFWYIQPPVQINSDCEADDPDNQTIVNTEEPTENNNTSYCYLFDGKHFKIIKTNNNTDKKMSAQCQLCQKIIQGQKGSTGNFLSHIKIV</sequence>
<keyword evidence="3" id="KW-0862">Zinc</keyword>
<dbReference type="Proteomes" id="UP000478052">
    <property type="component" value="Unassembled WGS sequence"/>
</dbReference>
<protein>
    <submittedName>
        <fullName evidence="5">Protein stand still-like</fullName>
    </submittedName>
</protein>
<organism evidence="5 6">
    <name type="scientific">Aphis craccivora</name>
    <name type="common">Cowpea aphid</name>
    <dbReference type="NCBI Taxonomy" id="307492"/>
    <lineage>
        <taxon>Eukaryota</taxon>
        <taxon>Metazoa</taxon>
        <taxon>Ecdysozoa</taxon>
        <taxon>Arthropoda</taxon>
        <taxon>Hexapoda</taxon>
        <taxon>Insecta</taxon>
        <taxon>Pterygota</taxon>
        <taxon>Neoptera</taxon>
        <taxon>Paraneoptera</taxon>
        <taxon>Hemiptera</taxon>
        <taxon>Sternorrhyncha</taxon>
        <taxon>Aphidomorpha</taxon>
        <taxon>Aphidoidea</taxon>
        <taxon>Aphididae</taxon>
        <taxon>Aphidini</taxon>
        <taxon>Aphis</taxon>
        <taxon>Aphis</taxon>
    </lineage>
</organism>
<evidence type="ECO:0000313" key="5">
    <source>
        <dbReference type="EMBL" id="KAF0749639.1"/>
    </source>
</evidence>
<keyword evidence="2" id="KW-0863">Zinc-finger</keyword>
<dbReference type="Pfam" id="PF02892">
    <property type="entry name" value="zf-BED"/>
    <property type="match status" value="1"/>
</dbReference>
<dbReference type="EMBL" id="VUJU01006024">
    <property type="protein sequence ID" value="KAF0749639.1"/>
    <property type="molecule type" value="Genomic_DNA"/>
</dbReference>
<dbReference type="InterPro" id="IPR003656">
    <property type="entry name" value="Znf_BED"/>
</dbReference>
<dbReference type="AlphaFoldDB" id="A0A6G0Y5X5"/>
<evidence type="ECO:0000256" key="2">
    <source>
        <dbReference type="ARBA" id="ARBA00022771"/>
    </source>
</evidence>
<evidence type="ECO:0000313" key="6">
    <source>
        <dbReference type="Proteomes" id="UP000478052"/>
    </source>
</evidence>
<dbReference type="OrthoDB" id="6623519at2759"/>
<name>A0A6G0Y5X5_APHCR</name>
<accession>A0A6G0Y5X5</accession>
<evidence type="ECO:0000259" key="4">
    <source>
        <dbReference type="Pfam" id="PF02892"/>
    </source>
</evidence>